<name>A0A918C1K2_9ACTN</name>
<organism evidence="1 2">
    <name type="scientific">Streptomyces aurantiogriseus</name>
    <dbReference type="NCBI Taxonomy" id="66870"/>
    <lineage>
        <taxon>Bacteria</taxon>
        <taxon>Bacillati</taxon>
        <taxon>Actinomycetota</taxon>
        <taxon>Actinomycetes</taxon>
        <taxon>Kitasatosporales</taxon>
        <taxon>Streptomycetaceae</taxon>
        <taxon>Streptomyces</taxon>
    </lineage>
</organism>
<dbReference type="AlphaFoldDB" id="A0A918C1K2"/>
<gene>
    <name evidence="1" type="ORF">GCM10010251_16320</name>
</gene>
<sequence length="137" mass="15405">MPARRIGRMDASTAYELRCTEQATAARDRLDERRRTAFDRGLAALARDPFPPVSRASGAPGTDRRVRLTRDILVEYTISSRRLVVVHVTAFDETDILVPDVGTAPEALPHWKRQDNDHHPAGSVIYARRHRPVTLIA</sequence>
<protein>
    <submittedName>
        <fullName evidence="1">Uncharacterized protein</fullName>
    </submittedName>
</protein>
<dbReference type="EMBL" id="BMSX01000003">
    <property type="protein sequence ID" value="GGR01454.1"/>
    <property type="molecule type" value="Genomic_DNA"/>
</dbReference>
<evidence type="ECO:0000313" key="1">
    <source>
        <dbReference type="EMBL" id="GGR01454.1"/>
    </source>
</evidence>
<reference evidence="1" key="2">
    <citation type="submission" date="2020-09" db="EMBL/GenBank/DDBJ databases">
        <authorList>
            <person name="Sun Q."/>
            <person name="Ohkuma M."/>
        </authorList>
    </citation>
    <scope>NUCLEOTIDE SEQUENCE</scope>
    <source>
        <strain evidence="1">JCM 4346</strain>
    </source>
</reference>
<evidence type="ECO:0000313" key="2">
    <source>
        <dbReference type="Proteomes" id="UP000658320"/>
    </source>
</evidence>
<dbReference type="Proteomes" id="UP000658320">
    <property type="component" value="Unassembled WGS sequence"/>
</dbReference>
<proteinExistence type="predicted"/>
<comment type="caution">
    <text evidence="1">The sequence shown here is derived from an EMBL/GenBank/DDBJ whole genome shotgun (WGS) entry which is preliminary data.</text>
</comment>
<reference evidence="1" key="1">
    <citation type="journal article" date="2014" name="Int. J. Syst. Evol. Microbiol.">
        <title>Complete genome sequence of Corynebacterium casei LMG S-19264T (=DSM 44701T), isolated from a smear-ripened cheese.</title>
        <authorList>
            <consortium name="US DOE Joint Genome Institute (JGI-PGF)"/>
            <person name="Walter F."/>
            <person name="Albersmeier A."/>
            <person name="Kalinowski J."/>
            <person name="Ruckert C."/>
        </authorList>
    </citation>
    <scope>NUCLEOTIDE SEQUENCE</scope>
    <source>
        <strain evidence="1">JCM 4346</strain>
    </source>
</reference>
<accession>A0A918C1K2</accession>
<keyword evidence="2" id="KW-1185">Reference proteome</keyword>